<evidence type="ECO:0000313" key="4">
    <source>
        <dbReference type="Proteomes" id="UP000429607"/>
    </source>
</evidence>
<dbReference type="EMBL" id="QXFV01013156">
    <property type="protein sequence ID" value="KAE8951090.1"/>
    <property type="molecule type" value="Genomic_DNA"/>
</dbReference>
<evidence type="ECO:0000313" key="1">
    <source>
        <dbReference type="EMBL" id="KAE8951090.1"/>
    </source>
</evidence>
<evidence type="ECO:0000313" key="3">
    <source>
        <dbReference type="EMBL" id="KAE9259232.1"/>
    </source>
</evidence>
<dbReference type="Proteomes" id="UP000435112">
    <property type="component" value="Unassembled WGS sequence"/>
</dbReference>
<dbReference type="EMBL" id="QXFT01012579">
    <property type="protein sequence ID" value="KAE9259232.1"/>
    <property type="molecule type" value="Genomic_DNA"/>
</dbReference>
<protein>
    <submittedName>
        <fullName evidence="2">Uncharacterized protein</fullName>
    </submittedName>
</protein>
<organism evidence="2 6">
    <name type="scientific">Phytophthora rubi</name>
    <dbReference type="NCBI Taxonomy" id="129364"/>
    <lineage>
        <taxon>Eukaryota</taxon>
        <taxon>Sar</taxon>
        <taxon>Stramenopiles</taxon>
        <taxon>Oomycota</taxon>
        <taxon>Peronosporomycetes</taxon>
        <taxon>Peronosporales</taxon>
        <taxon>Peronosporaceae</taxon>
        <taxon>Phytophthora</taxon>
    </lineage>
</organism>
<dbReference type="Proteomes" id="UP000429607">
    <property type="component" value="Unassembled WGS sequence"/>
</dbReference>
<evidence type="ECO:0000313" key="6">
    <source>
        <dbReference type="Proteomes" id="UP000435112"/>
    </source>
</evidence>
<dbReference type="AlphaFoldDB" id="A0A6A3GAV3"/>
<gene>
    <name evidence="1" type="ORF">PR001_g33877</name>
    <name evidence="2" type="ORF">PR002_g33077</name>
    <name evidence="3" type="ORF">PR003_g34874</name>
</gene>
<reference evidence="4 6" key="1">
    <citation type="submission" date="2018-09" db="EMBL/GenBank/DDBJ databases">
        <title>Genomic investigation of the strawberry pathogen Phytophthora fragariae indicates pathogenicity is determined by transcriptional variation in three key races.</title>
        <authorList>
            <person name="Adams T.M."/>
            <person name="Armitage A.D."/>
            <person name="Sobczyk M.K."/>
            <person name="Bates H.J."/>
            <person name="Dunwell J.M."/>
            <person name="Nellist C.F."/>
            <person name="Harrison R.J."/>
        </authorList>
    </citation>
    <scope>NUCLEOTIDE SEQUENCE [LARGE SCALE GENOMIC DNA]</scope>
    <source>
        <strain evidence="1 4">SCRP249</strain>
        <strain evidence="2 6">SCRP324</strain>
        <strain evidence="3 5">SCRP333</strain>
    </source>
</reference>
<keyword evidence="5" id="KW-1185">Reference proteome</keyword>
<comment type="caution">
    <text evidence="2">The sequence shown here is derived from an EMBL/GenBank/DDBJ whole genome shotgun (WGS) entry which is preliminary data.</text>
</comment>
<name>A0A6A3GAV3_9STRA</name>
<proteinExistence type="predicted"/>
<sequence>MVNRLRPPGPLPPVPARRVLATMVATASPFSGTCTNPVHLVNGSAFPTKCPNQFGCGFYTSNLRMVPEYSYNKDARRVR</sequence>
<dbReference type="EMBL" id="QXFU01013042">
    <property type="protein sequence ID" value="KAE8951108.1"/>
    <property type="molecule type" value="Genomic_DNA"/>
</dbReference>
<accession>A0A6A3GAV3</accession>
<dbReference type="Proteomes" id="UP000434957">
    <property type="component" value="Unassembled WGS sequence"/>
</dbReference>
<evidence type="ECO:0000313" key="5">
    <source>
        <dbReference type="Proteomes" id="UP000434957"/>
    </source>
</evidence>
<evidence type="ECO:0000313" key="2">
    <source>
        <dbReference type="EMBL" id="KAE8951108.1"/>
    </source>
</evidence>